<dbReference type="EMBL" id="QURR01000009">
    <property type="protein sequence ID" value="RGE45348.1"/>
    <property type="molecule type" value="Genomic_DNA"/>
</dbReference>
<reference evidence="2 3" key="1">
    <citation type="submission" date="2018-08" db="EMBL/GenBank/DDBJ databases">
        <title>Comamonas testosteroni strain SWCO2.</title>
        <authorList>
            <person name="Jiang N."/>
            <person name="Zhang X.Z."/>
        </authorList>
    </citation>
    <scope>NUCLEOTIDE SEQUENCE [LARGE SCALE GENOMIC DNA]</scope>
    <source>
        <strain evidence="2 3">SWCO2</strain>
    </source>
</reference>
<keyword evidence="1" id="KW-1133">Transmembrane helix</keyword>
<proteinExistence type="predicted"/>
<feature type="transmembrane region" description="Helical" evidence="1">
    <location>
        <begin position="228"/>
        <end position="250"/>
    </location>
</feature>
<gene>
    <name evidence="2" type="ORF">DZC30_08725</name>
</gene>
<dbReference type="AlphaFoldDB" id="A0A373FMJ1"/>
<feature type="transmembrane region" description="Helical" evidence="1">
    <location>
        <begin position="114"/>
        <end position="131"/>
    </location>
</feature>
<feature type="transmembrane region" description="Helical" evidence="1">
    <location>
        <begin position="12"/>
        <end position="33"/>
    </location>
</feature>
<feature type="transmembrane region" description="Helical" evidence="1">
    <location>
        <begin position="39"/>
        <end position="62"/>
    </location>
</feature>
<feature type="transmembrane region" description="Helical" evidence="1">
    <location>
        <begin position="271"/>
        <end position="288"/>
    </location>
</feature>
<sequence>MNTPQAQPMIGALRAVLLGWLWLAALAGLSQLLTRMSPWVWLLAVLVLMVLPAWGLWLALMLRKKILRYQFAQQGLLGRWLSGGWWPACKALLASLLLVALTLWQSWFLARWEWALLAAAVPVHVLLSHMLQRRLQPEFSTSAFAWAWSQRLARWLLVILMGGLWLYLMARSQDFGRALASGMEPAALDAVIAEIRNAPSGLVRWGLDSLLSLQLASNALADMPQLPALRLLLLALFGPVGVLLCLGSVMQGAAASRAIWQQAAPAGAGKGAAPLLALVGVLVLSILLQTTASLDGLAREHESPLALQRLPQCERIGQKLYSIGTLEATRQQALQALGKLGASPAMCQSMASMQTQLDAAVESYLDWYFSLGAEWGRIFSLLTGDVSQFLQNKLTQTLGSTSGLEAWMQTLQKQGQLGDQALTEGQQRIAQTLERHHLALDASQCIVRAEVPSLPALNLLGDARQRLTASALAGTGAGAFAAVVAGKAMAKTSMKAAGKVLAKAAAKQGLGKAGAAVAGAAVGSVVPGVGTVAGAVAGAIAGAVIGVGIDWAALYGEELLTRDAMREDLRSALAAQMQAVRSALGCEGAALGHSNQP</sequence>
<protein>
    <recommendedName>
        <fullName evidence="4">Transmembrane protein</fullName>
    </recommendedName>
</protein>
<dbReference type="Proteomes" id="UP000261948">
    <property type="component" value="Unassembled WGS sequence"/>
</dbReference>
<evidence type="ECO:0000313" key="3">
    <source>
        <dbReference type="Proteomes" id="UP000261948"/>
    </source>
</evidence>
<accession>A0A373FMJ1</accession>
<keyword evidence="1" id="KW-0472">Membrane</keyword>
<keyword evidence="1" id="KW-0812">Transmembrane</keyword>
<dbReference type="OrthoDB" id="8793884at2"/>
<keyword evidence="3" id="KW-1185">Reference proteome</keyword>
<organism evidence="2 3">
    <name type="scientific">Comamonas testosteroni</name>
    <name type="common">Pseudomonas testosteroni</name>
    <dbReference type="NCBI Taxonomy" id="285"/>
    <lineage>
        <taxon>Bacteria</taxon>
        <taxon>Pseudomonadati</taxon>
        <taxon>Pseudomonadota</taxon>
        <taxon>Betaproteobacteria</taxon>
        <taxon>Burkholderiales</taxon>
        <taxon>Comamonadaceae</taxon>
        <taxon>Comamonas</taxon>
    </lineage>
</organism>
<feature type="transmembrane region" description="Helical" evidence="1">
    <location>
        <begin position="152"/>
        <end position="170"/>
    </location>
</feature>
<feature type="transmembrane region" description="Helical" evidence="1">
    <location>
        <begin position="83"/>
        <end position="108"/>
    </location>
</feature>
<evidence type="ECO:0008006" key="4">
    <source>
        <dbReference type="Google" id="ProtNLM"/>
    </source>
</evidence>
<evidence type="ECO:0000313" key="2">
    <source>
        <dbReference type="EMBL" id="RGE45348.1"/>
    </source>
</evidence>
<name>A0A373FMJ1_COMTE</name>
<evidence type="ECO:0000256" key="1">
    <source>
        <dbReference type="SAM" id="Phobius"/>
    </source>
</evidence>
<comment type="caution">
    <text evidence="2">The sequence shown here is derived from an EMBL/GenBank/DDBJ whole genome shotgun (WGS) entry which is preliminary data.</text>
</comment>